<evidence type="ECO:0000256" key="1">
    <source>
        <dbReference type="ARBA" id="ARBA00022729"/>
    </source>
</evidence>
<proteinExistence type="predicted"/>
<feature type="chain" id="PRO_5047135456" evidence="2">
    <location>
        <begin position="24"/>
        <end position="223"/>
    </location>
</feature>
<reference evidence="3 4" key="1">
    <citation type="submission" date="2022-01" db="EMBL/GenBank/DDBJ databases">
        <title>Whole genome-based taxonomy of the Shewanellaceae.</title>
        <authorList>
            <person name="Martin-Rodriguez A.J."/>
        </authorList>
    </citation>
    <scope>NUCLEOTIDE SEQUENCE [LARGE SCALE GENOMIC DNA]</scope>
    <source>
        <strain evidence="3 4">DSM 24955</strain>
    </source>
</reference>
<accession>A0ABT0KUD7</accession>
<evidence type="ECO:0000313" key="3">
    <source>
        <dbReference type="EMBL" id="MCL1047389.1"/>
    </source>
</evidence>
<dbReference type="InterPro" id="IPR053713">
    <property type="entry name" value="Bact_OM_Channel_sf"/>
</dbReference>
<dbReference type="Proteomes" id="UP001202134">
    <property type="component" value="Unassembled WGS sequence"/>
</dbReference>
<dbReference type="Gene3D" id="2.40.160.40">
    <property type="entry name" value="monomeric porin ompg"/>
    <property type="match status" value="1"/>
</dbReference>
<comment type="caution">
    <text evidence="3">The sequence shown here is derived from an EMBL/GenBank/DDBJ whole genome shotgun (WGS) entry which is preliminary data.</text>
</comment>
<keyword evidence="4" id="KW-1185">Reference proteome</keyword>
<evidence type="ECO:0000256" key="2">
    <source>
        <dbReference type="SAM" id="SignalP"/>
    </source>
</evidence>
<name>A0ABT0KUD7_9GAMM</name>
<organism evidence="3 4">
    <name type="scientific">Shewanella electrodiphila</name>
    <dbReference type="NCBI Taxonomy" id="934143"/>
    <lineage>
        <taxon>Bacteria</taxon>
        <taxon>Pseudomonadati</taxon>
        <taxon>Pseudomonadota</taxon>
        <taxon>Gammaproteobacteria</taxon>
        <taxon>Alteromonadales</taxon>
        <taxon>Shewanellaceae</taxon>
        <taxon>Shewanella</taxon>
    </lineage>
</organism>
<dbReference type="EMBL" id="JAKIKU010000014">
    <property type="protein sequence ID" value="MCL1047389.1"/>
    <property type="molecule type" value="Genomic_DNA"/>
</dbReference>
<evidence type="ECO:0000313" key="4">
    <source>
        <dbReference type="Proteomes" id="UP001202134"/>
    </source>
</evidence>
<feature type="signal peptide" evidence="2">
    <location>
        <begin position="1"/>
        <end position="23"/>
    </location>
</feature>
<keyword evidence="1 2" id="KW-0732">Signal</keyword>
<sequence>MKKILMMRFIIGLVAIASSAANAESTGGLQVFQYNDEVIAVASGSVQVTEELNFSAEVDSTGYLEVGAGYGMMLGQFYTEIGGRYGRADTLDIYDVSLMSGVMLGQKWMLFANTAHEWRESNRIIGSSMGLFDQREWRNSIGVNYSPASWVNLGYTLNHDRLLSGNRFLEVENDNITSHDFMLTFKPKYVSPYVKYTYGEYRVRPGEPVTSESQVEFGINFNF</sequence>
<protein>
    <submittedName>
        <fullName evidence="3">Uncharacterized protein</fullName>
    </submittedName>
</protein>
<gene>
    <name evidence="3" type="ORF">L2737_18985</name>
</gene>
<dbReference type="RefSeq" id="WP_248956775.1">
    <property type="nucleotide sequence ID" value="NZ_JAKIKU010000014.1"/>
</dbReference>